<keyword evidence="1" id="KW-0520">NAD</keyword>
<dbReference type="PANTHER" id="PTHR43574">
    <property type="entry name" value="EPIMERASE-RELATED"/>
    <property type="match status" value="1"/>
</dbReference>
<feature type="domain" description="NAD-dependent epimerase/dehydratase" evidence="2">
    <location>
        <begin position="20"/>
        <end position="263"/>
    </location>
</feature>
<gene>
    <name evidence="3" type="ORF">ACFFGY_00140</name>
</gene>
<evidence type="ECO:0000259" key="2">
    <source>
        <dbReference type="Pfam" id="PF01370"/>
    </source>
</evidence>
<evidence type="ECO:0000313" key="4">
    <source>
        <dbReference type="Proteomes" id="UP001589865"/>
    </source>
</evidence>
<evidence type="ECO:0000256" key="1">
    <source>
        <dbReference type="ARBA" id="ARBA00023027"/>
    </source>
</evidence>
<dbReference type="InterPro" id="IPR001509">
    <property type="entry name" value="Epimerase_deHydtase"/>
</dbReference>
<evidence type="ECO:0000313" key="3">
    <source>
        <dbReference type="EMBL" id="MFC0406635.1"/>
    </source>
</evidence>
<dbReference type="Gene3D" id="3.40.50.720">
    <property type="entry name" value="NAD(P)-binding Rossmann-like Domain"/>
    <property type="match status" value="1"/>
</dbReference>
<reference evidence="3 4" key="1">
    <citation type="submission" date="2024-09" db="EMBL/GenBank/DDBJ databases">
        <authorList>
            <person name="Sun Q."/>
            <person name="Mori K."/>
        </authorList>
    </citation>
    <scope>NUCLEOTIDE SEQUENCE [LARGE SCALE GENOMIC DNA]</scope>
    <source>
        <strain evidence="3 4">TBRC 5777</strain>
    </source>
</reference>
<dbReference type="Gene3D" id="3.90.25.10">
    <property type="entry name" value="UDP-galactose 4-epimerase, domain 1"/>
    <property type="match status" value="1"/>
</dbReference>
<name>A0ABV6JLN4_9PROT</name>
<dbReference type="Proteomes" id="UP001589865">
    <property type="component" value="Unassembled WGS sequence"/>
</dbReference>
<dbReference type="Pfam" id="PF01370">
    <property type="entry name" value="Epimerase"/>
    <property type="match status" value="1"/>
</dbReference>
<keyword evidence="4" id="KW-1185">Reference proteome</keyword>
<organism evidence="3 4">
    <name type="scientific">Roseomonas elaeocarpi</name>
    <dbReference type="NCBI Taxonomy" id="907779"/>
    <lineage>
        <taxon>Bacteria</taxon>
        <taxon>Pseudomonadati</taxon>
        <taxon>Pseudomonadota</taxon>
        <taxon>Alphaproteobacteria</taxon>
        <taxon>Acetobacterales</taxon>
        <taxon>Roseomonadaceae</taxon>
        <taxon>Roseomonas</taxon>
    </lineage>
</organism>
<dbReference type="InterPro" id="IPR036291">
    <property type="entry name" value="NAD(P)-bd_dom_sf"/>
</dbReference>
<dbReference type="SUPFAM" id="SSF51735">
    <property type="entry name" value="NAD(P)-binding Rossmann-fold domains"/>
    <property type="match status" value="1"/>
</dbReference>
<protein>
    <submittedName>
        <fullName evidence="3">NAD-dependent epimerase/dehydratase family protein</fullName>
    </submittedName>
</protein>
<comment type="caution">
    <text evidence="3">The sequence shown here is derived from an EMBL/GenBank/DDBJ whole genome shotgun (WGS) entry which is preliminary data.</text>
</comment>
<dbReference type="RefSeq" id="WP_377042309.1">
    <property type="nucleotide sequence ID" value="NZ_JBHLUN010000001.1"/>
</dbReference>
<dbReference type="EMBL" id="JBHLUN010000001">
    <property type="protein sequence ID" value="MFC0406635.1"/>
    <property type="molecule type" value="Genomic_DNA"/>
</dbReference>
<accession>A0ABV6JLN4</accession>
<sequence length="345" mass="37965">MTNDTIARAIATTGAQAGTVLVTGAGGFIGGHLAADLRRSGFTVRAVDRKPLEEWYQVSDGVESWQGDLSKEAECHKAVRGMSAVYNLAADMGGMGFIETHKADCMLSVLINTHMLQAAREAGVERYFFSSSACVYAADRQVSEDVVPLREEDAYPAMPEDGYGWEKLFSERMCRHFTEDYGMITRVARYHNVYGPNGTYEGGREKAPAAICRKVIEAKLSGDHSIEIWGDGHQTRSFMYIDDCVQGTRMLMDSKVEQPINIGSAELVSINGLVDIVEDIAGIRLQRHYKLDAPKGVRGRNSDNTMILAELGWEPSISLRAGLEKTYQWIHDSMVGQGARARVAA</sequence>
<proteinExistence type="predicted"/>